<dbReference type="Gene3D" id="2.60.120.620">
    <property type="entry name" value="q2cbj1_9rhob like domain"/>
    <property type="match status" value="1"/>
</dbReference>
<dbReference type="InterPro" id="IPR008775">
    <property type="entry name" value="Phytyl_CoA_dOase-like"/>
</dbReference>
<dbReference type="RefSeq" id="WP_382421334.1">
    <property type="nucleotide sequence ID" value="NZ_JBHSCW010000003.1"/>
</dbReference>
<dbReference type="PANTHER" id="PTHR20883">
    <property type="entry name" value="PHYTANOYL-COA DIOXYGENASE DOMAIN CONTAINING 1"/>
    <property type="match status" value="1"/>
</dbReference>
<keyword evidence="3" id="KW-1185">Reference proteome</keyword>
<comment type="caution">
    <text evidence="2">The sequence shown here is derived from an EMBL/GenBank/DDBJ whole genome shotgun (WGS) entry which is preliminary data.</text>
</comment>
<accession>A0ABV8UI99</accession>
<keyword evidence="2" id="KW-0560">Oxidoreductase</keyword>
<evidence type="ECO:0000256" key="1">
    <source>
        <dbReference type="ARBA" id="ARBA00001954"/>
    </source>
</evidence>
<sequence>MTPEDILSHPPRVLTQKQRESYFETGYLLVEKFLEDAWLERLRASVDKLVERSRTVTQSDSVFDLEPGHTADDPRLRRVSSPNDEDVTFWNYVVESRLGDLLADLLGPDVKFHQSKLNFKWAKGGTEVKWHQDAPFFPHTNPAVLTVGTYLYDCGMDQGPLGVVPGSHETEIFDHYDSEGNWTGHIGEEDLKRVATNKAEYLCGPAGSLTLHNYRTVHGSEPNRSDAGRPLLLNVLSAADAMPYTYNPLKTKYYQQCVRGKPAKWAHHDGRPHLIPPDWSGGYTSIFALQQKEKNDAA</sequence>
<evidence type="ECO:0000313" key="2">
    <source>
        <dbReference type="EMBL" id="MFC4350992.1"/>
    </source>
</evidence>
<reference evidence="3" key="1">
    <citation type="journal article" date="2019" name="Int. J. Syst. Evol. Microbiol.">
        <title>The Global Catalogue of Microorganisms (GCM) 10K type strain sequencing project: providing services to taxonomists for standard genome sequencing and annotation.</title>
        <authorList>
            <consortium name="The Broad Institute Genomics Platform"/>
            <consortium name="The Broad Institute Genome Sequencing Center for Infectious Disease"/>
            <person name="Wu L."/>
            <person name="Ma J."/>
        </authorList>
    </citation>
    <scope>NUCLEOTIDE SEQUENCE [LARGE SCALE GENOMIC DNA]</scope>
    <source>
        <strain evidence="3">CECT 8472</strain>
    </source>
</reference>
<dbReference type="Proteomes" id="UP001595799">
    <property type="component" value="Unassembled WGS sequence"/>
</dbReference>
<dbReference type="PANTHER" id="PTHR20883:SF48">
    <property type="entry name" value="ECTOINE DIOXYGENASE"/>
    <property type="match status" value="1"/>
</dbReference>
<organism evidence="2 3">
    <name type="scientific">Fodinicurvata halophila</name>
    <dbReference type="NCBI Taxonomy" id="1419723"/>
    <lineage>
        <taxon>Bacteria</taxon>
        <taxon>Pseudomonadati</taxon>
        <taxon>Pseudomonadota</taxon>
        <taxon>Alphaproteobacteria</taxon>
        <taxon>Rhodospirillales</taxon>
        <taxon>Rhodovibrionaceae</taxon>
        <taxon>Fodinicurvata</taxon>
    </lineage>
</organism>
<dbReference type="Pfam" id="PF05721">
    <property type="entry name" value="PhyH"/>
    <property type="match status" value="1"/>
</dbReference>
<dbReference type="GO" id="GO:0051213">
    <property type="term" value="F:dioxygenase activity"/>
    <property type="evidence" value="ECO:0007669"/>
    <property type="project" value="UniProtKB-KW"/>
</dbReference>
<keyword evidence="2" id="KW-0223">Dioxygenase</keyword>
<proteinExistence type="predicted"/>
<protein>
    <submittedName>
        <fullName evidence="2">Phytanoyl-CoA dioxygenase family protein</fullName>
    </submittedName>
</protein>
<comment type="cofactor">
    <cofactor evidence="1">
        <name>Fe(2+)</name>
        <dbReference type="ChEBI" id="CHEBI:29033"/>
    </cofactor>
</comment>
<evidence type="ECO:0000313" key="3">
    <source>
        <dbReference type="Proteomes" id="UP001595799"/>
    </source>
</evidence>
<gene>
    <name evidence="2" type="ORF">ACFOW6_05495</name>
</gene>
<name>A0ABV8UI99_9PROT</name>
<dbReference type="EMBL" id="JBHSCW010000003">
    <property type="protein sequence ID" value="MFC4350992.1"/>
    <property type="molecule type" value="Genomic_DNA"/>
</dbReference>
<dbReference type="SUPFAM" id="SSF51197">
    <property type="entry name" value="Clavaminate synthase-like"/>
    <property type="match status" value="1"/>
</dbReference>